<evidence type="ECO:0000313" key="2">
    <source>
        <dbReference type="EMBL" id="KER29180.1"/>
    </source>
</evidence>
<organism evidence="2 3">
    <name type="scientific">Opisthorchis viverrini</name>
    <name type="common">Southeast Asian liver fluke</name>
    <dbReference type="NCBI Taxonomy" id="6198"/>
    <lineage>
        <taxon>Eukaryota</taxon>
        <taxon>Metazoa</taxon>
        <taxon>Spiralia</taxon>
        <taxon>Lophotrochozoa</taxon>
        <taxon>Platyhelminthes</taxon>
        <taxon>Trematoda</taxon>
        <taxon>Digenea</taxon>
        <taxon>Opisthorchiida</taxon>
        <taxon>Opisthorchiata</taxon>
        <taxon>Opisthorchiidae</taxon>
        <taxon>Opisthorchis</taxon>
    </lineage>
</organism>
<feature type="compositionally biased region" description="Polar residues" evidence="1">
    <location>
        <begin position="55"/>
        <end position="64"/>
    </location>
</feature>
<protein>
    <submittedName>
        <fullName evidence="2">Uncharacterized protein</fullName>
    </submittedName>
</protein>
<keyword evidence="3" id="KW-1185">Reference proteome</keyword>
<dbReference type="EMBL" id="KL596683">
    <property type="protein sequence ID" value="KER29180.1"/>
    <property type="molecule type" value="Genomic_DNA"/>
</dbReference>
<dbReference type="CTD" id="20318302"/>
<evidence type="ECO:0000313" key="3">
    <source>
        <dbReference type="Proteomes" id="UP000054324"/>
    </source>
</evidence>
<dbReference type="KEGG" id="ovi:T265_04116"/>
<feature type="region of interest" description="Disordered" evidence="1">
    <location>
        <begin position="29"/>
        <end position="76"/>
    </location>
</feature>
<gene>
    <name evidence="2" type="ORF">T265_04116</name>
</gene>
<sequence length="76" mass="8259">MVVDRRVHKQLASESQSCYGIKCISRMEKSFPPSTNQSSKEEAGEDGRKPHGSLVGSSGATATDTVAPCWQRHEVP</sequence>
<dbReference type="AlphaFoldDB" id="A0A075A114"/>
<dbReference type="Proteomes" id="UP000054324">
    <property type="component" value="Unassembled WGS sequence"/>
</dbReference>
<dbReference type="GeneID" id="20318302"/>
<dbReference type="RefSeq" id="XP_009167038.1">
    <property type="nucleotide sequence ID" value="XM_009168774.1"/>
</dbReference>
<reference evidence="2 3" key="1">
    <citation type="submission" date="2013-11" db="EMBL/GenBank/DDBJ databases">
        <title>Opisthorchis viverrini - life in the bile duct.</title>
        <authorList>
            <person name="Young N.D."/>
            <person name="Nagarajan N."/>
            <person name="Lin S.J."/>
            <person name="Korhonen P.K."/>
            <person name="Jex A.R."/>
            <person name="Hall R.S."/>
            <person name="Safavi-Hemami H."/>
            <person name="Kaewkong W."/>
            <person name="Bertrand D."/>
            <person name="Gao S."/>
            <person name="Seet Q."/>
            <person name="Wongkham S."/>
            <person name="Teh B.T."/>
            <person name="Wongkham C."/>
            <person name="Intapan P.M."/>
            <person name="Maleewong W."/>
            <person name="Yang X."/>
            <person name="Hu M."/>
            <person name="Wang Z."/>
            <person name="Hofmann A."/>
            <person name="Sternberg P.W."/>
            <person name="Tan P."/>
            <person name="Wang J."/>
            <person name="Gasser R.B."/>
        </authorList>
    </citation>
    <scope>NUCLEOTIDE SEQUENCE [LARGE SCALE GENOMIC DNA]</scope>
</reference>
<accession>A0A075A114</accession>
<evidence type="ECO:0000256" key="1">
    <source>
        <dbReference type="SAM" id="MobiDB-lite"/>
    </source>
</evidence>
<feature type="compositionally biased region" description="Basic and acidic residues" evidence="1">
    <location>
        <begin position="39"/>
        <end position="49"/>
    </location>
</feature>
<name>A0A075A114_OPIVI</name>
<proteinExistence type="predicted"/>